<organism evidence="3 4">
    <name type="scientific">Aeromicrobium alkaliterrae</name>
    <dbReference type="NCBI Taxonomy" id="302168"/>
    <lineage>
        <taxon>Bacteria</taxon>
        <taxon>Bacillati</taxon>
        <taxon>Actinomycetota</taxon>
        <taxon>Actinomycetes</taxon>
        <taxon>Propionibacteriales</taxon>
        <taxon>Nocardioidaceae</taxon>
        <taxon>Aeromicrobium</taxon>
    </lineage>
</organism>
<feature type="region of interest" description="Disordered" evidence="1">
    <location>
        <begin position="1"/>
        <end position="24"/>
    </location>
</feature>
<sequence length="932" mass="100148">MTETRHRVAGEPGVAGQRPDDGTQGWLVLQEAERRRENDPRSALRLLDSLHSAGLRHADPATSGRASLLRAEVLADLGEYERAGGAVQAARHDLLAAGLVLDTYATDVVRATLIRANGDASRGIDVLEGVLEDLPVATTPTLDPENVTRLRAHVHRQLGLSLAARAEHGRALHHFDLAWNRFHSLGDTVLAARTTSERAVSYLSLDMTHRALDDLLRARQELTRLGQTVAAARCAVPLSRAYVRLDRVSEAVHLLDDVRPLFEQRGHLPHLAALDLAMSEALLQAGLAHDARLEARAAGDLFTRLHHIEGTAQANLVTGLAGHLIGDDESAAREVDLAERLSTSLRLQQEIAILRLSEILSGPDRESIERARRLAGVMRAAAHETSDDTLLTIADLALALSVPQGPEAHRHLDAARRAIITHELHGLDVARAVVTARVLQQQHDPRGAVDEIATALTTASSPTAHVQGAYRPLAHLMMIGVADRALLDLLLEIGTPDAVTEAWRWASVTKARSLTDLASTANQQRTSVDAPLLPVHREAELETLSHALDRLIDPVEPIDLGAIRATHVAVRRDIRQQIPHARLPLTQDHAVALPPVPEGPVLQLQELGPDLVAFVIREGQVYARRLVGAASEVQTAIAEWHAECSRVQHVVERGAGWATHHSLDTLATLLLWPISDLLADLEEMPLVVVAPGSLQPVPFEALPFGGRALASAFSLRFAAGMHDLTSMCDDADDTTASGAEARMLALMVPDANAPRISDETSALAAIHPGATILTGPGATVEALWRLAPQHDVVHLACHGLYWPEHPSSSGLRLGDRWVTAGEILRMDLNGCLVILNACATGRAHDTTSESVGLTWALLAAGARGVVATTWPVDDSVALAFATSFHQHLVDGLAPAEAVQQSGIDVSEQFSDHPWAWAAHRYIAAGATVIHGG</sequence>
<evidence type="ECO:0000256" key="1">
    <source>
        <dbReference type="SAM" id="MobiDB-lite"/>
    </source>
</evidence>
<dbReference type="InterPro" id="IPR024983">
    <property type="entry name" value="CHAT_dom"/>
</dbReference>
<feature type="domain" description="CHAT" evidence="2">
    <location>
        <begin position="662"/>
        <end position="919"/>
    </location>
</feature>
<reference evidence="4" key="1">
    <citation type="journal article" date="2019" name="Int. J. Syst. Evol. Microbiol.">
        <title>The Global Catalogue of Microorganisms (GCM) 10K type strain sequencing project: providing services to taxonomists for standard genome sequencing and annotation.</title>
        <authorList>
            <consortium name="The Broad Institute Genomics Platform"/>
            <consortium name="The Broad Institute Genome Sequencing Center for Infectious Disease"/>
            <person name="Wu L."/>
            <person name="Ma J."/>
        </authorList>
    </citation>
    <scope>NUCLEOTIDE SEQUENCE [LARGE SCALE GENOMIC DNA]</scope>
    <source>
        <strain evidence="4">JCM 13518</strain>
    </source>
</reference>
<evidence type="ECO:0000259" key="2">
    <source>
        <dbReference type="Pfam" id="PF12770"/>
    </source>
</evidence>
<accession>A0ABP4W0P9</accession>
<dbReference type="SUPFAM" id="SSF48452">
    <property type="entry name" value="TPR-like"/>
    <property type="match status" value="1"/>
</dbReference>
<dbReference type="PANTHER" id="PTHR10098">
    <property type="entry name" value="RAPSYN-RELATED"/>
    <property type="match status" value="1"/>
</dbReference>
<comment type="caution">
    <text evidence="3">The sequence shown here is derived from an EMBL/GenBank/DDBJ whole genome shotgun (WGS) entry which is preliminary data.</text>
</comment>
<dbReference type="RefSeq" id="WP_344202243.1">
    <property type="nucleotide sequence ID" value="NZ_BAAAME010000004.1"/>
</dbReference>
<proteinExistence type="predicted"/>
<dbReference type="PANTHER" id="PTHR10098:SF108">
    <property type="entry name" value="TETRATRICOPEPTIDE REPEAT PROTEIN 28"/>
    <property type="match status" value="1"/>
</dbReference>
<keyword evidence="4" id="KW-1185">Reference proteome</keyword>
<gene>
    <name evidence="3" type="ORF">GCM10009710_25540</name>
</gene>
<evidence type="ECO:0000313" key="4">
    <source>
        <dbReference type="Proteomes" id="UP001501057"/>
    </source>
</evidence>
<protein>
    <recommendedName>
        <fullName evidence="2">CHAT domain-containing protein</fullName>
    </recommendedName>
</protein>
<dbReference type="InterPro" id="IPR011990">
    <property type="entry name" value="TPR-like_helical_dom_sf"/>
</dbReference>
<dbReference type="EMBL" id="BAAAME010000004">
    <property type="protein sequence ID" value="GAA1744379.1"/>
    <property type="molecule type" value="Genomic_DNA"/>
</dbReference>
<name>A0ABP4W0P9_9ACTN</name>
<dbReference type="Pfam" id="PF12770">
    <property type="entry name" value="CHAT"/>
    <property type="match status" value="1"/>
</dbReference>
<dbReference type="Proteomes" id="UP001501057">
    <property type="component" value="Unassembled WGS sequence"/>
</dbReference>
<dbReference type="Gene3D" id="1.25.40.10">
    <property type="entry name" value="Tetratricopeptide repeat domain"/>
    <property type="match status" value="1"/>
</dbReference>
<evidence type="ECO:0000313" key="3">
    <source>
        <dbReference type="EMBL" id="GAA1744379.1"/>
    </source>
</evidence>